<dbReference type="STRING" id="394096.DB31_3470"/>
<dbReference type="EMBL" id="JMCB01000002">
    <property type="protein sequence ID" value="KFE71340.1"/>
    <property type="molecule type" value="Genomic_DNA"/>
</dbReference>
<sequence length="48" mass="5273">MNPAEKRSEFPKGLQLLLADCDLAWPLAFLSADSPWSSRASRILSVLA</sequence>
<name>A0A085WUH7_9BACT</name>
<dbReference type="AlphaFoldDB" id="A0A085WUH7"/>
<reference evidence="1 2" key="1">
    <citation type="submission" date="2014-04" db="EMBL/GenBank/DDBJ databases">
        <title>Genome assembly of Hyalangium minutum DSM 14724.</title>
        <authorList>
            <person name="Sharma G."/>
            <person name="Subramanian S."/>
        </authorList>
    </citation>
    <scope>NUCLEOTIDE SEQUENCE [LARGE SCALE GENOMIC DNA]</scope>
    <source>
        <strain evidence="1 2">DSM 14724</strain>
    </source>
</reference>
<keyword evidence="2" id="KW-1185">Reference proteome</keyword>
<comment type="caution">
    <text evidence="1">The sequence shown here is derived from an EMBL/GenBank/DDBJ whole genome shotgun (WGS) entry which is preliminary data.</text>
</comment>
<protein>
    <submittedName>
        <fullName evidence="1">Uncharacterized protein</fullName>
    </submittedName>
</protein>
<proteinExistence type="predicted"/>
<dbReference type="RefSeq" id="WP_157231839.1">
    <property type="nucleotide sequence ID" value="NZ_JMCB01000002.1"/>
</dbReference>
<organism evidence="1 2">
    <name type="scientific">Hyalangium minutum</name>
    <dbReference type="NCBI Taxonomy" id="394096"/>
    <lineage>
        <taxon>Bacteria</taxon>
        <taxon>Pseudomonadati</taxon>
        <taxon>Myxococcota</taxon>
        <taxon>Myxococcia</taxon>
        <taxon>Myxococcales</taxon>
        <taxon>Cystobacterineae</taxon>
        <taxon>Archangiaceae</taxon>
        <taxon>Hyalangium</taxon>
    </lineage>
</organism>
<gene>
    <name evidence="1" type="ORF">DB31_3470</name>
</gene>
<dbReference type="Proteomes" id="UP000028725">
    <property type="component" value="Unassembled WGS sequence"/>
</dbReference>
<accession>A0A085WUH7</accession>
<evidence type="ECO:0000313" key="1">
    <source>
        <dbReference type="EMBL" id="KFE71340.1"/>
    </source>
</evidence>
<evidence type="ECO:0000313" key="2">
    <source>
        <dbReference type="Proteomes" id="UP000028725"/>
    </source>
</evidence>